<keyword evidence="4" id="KW-0808">Transferase</keyword>
<dbReference type="EMBL" id="JAMPKM010000005">
    <property type="protein sequence ID" value="MEP0817563.1"/>
    <property type="molecule type" value="Genomic_DNA"/>
</dbReference>
<dbReference type="Gene3D" id="3.90.550.10">
    <property type="entry name" value="Spore Coat Polysaccharide Biosynthesis Protein SpsA, Chain A"/>
    <property type="match status" value="1"/>
</dbReference>
<protein>
    <submittedName>
        <fullName evidence="6">Hormogonium polysaccharide biosynthesis glycosyltransferase HpsN</fullName>
    </submittedName>
</protein>
<sequence length="355" mass="40507">MKNSDVMAWPLISVIVPTYCREEALRDTLVDVMTQDYPNFEVLVVDQTCTHEPATEAYLEQLATAGKIQWFRVDWASLPGARNYAVRRSTGDIILFIDDDVQLTPGFLATHARNYVEQPDVGAVAGRVFDRMKLTESKKTRVIEYLPPEAMDPGIAWYHIDLVHTIKPQQVLTARGCNMSFRRELFEQHGLHFDERFRGSAVREESDFCLHIRQTGYRIWYDPEAHLVHLGEETGGCHDISTRSLQYQLTFYHNHFLLGLKNLTPIQALRLFARLFDCHVLGRPPCHKSGSPLKILSRAGFYFLGFLSAVWTVIKSIWDDGQTYTRLDQNARVTQAPVANQSLDEQATAVSSMKS</sequence>
<dbReference type="PANTHER" id="PTHR43179">
    <property type="entry name" value="RHAMNOSYLTRANSFERASE WBBL"/>
    <property type="match status" value="1"/>
</dbReference>
<dbReference type="NCBIfam" id="NF038299">
    <property type="entry name" value="EPS_HpsN"/>
    <property type="match status" value="1"/>
</dbReference>
<evidence type="ECO:0000256" key="4">
    <source>
        <dbReference type="ARBA" id="ARBA00022679"/>
    </source>
</evidence>
<comment type="pathway">
    <text evidence="1">Cell wall biogenesis; cell wall polysaccharide biosynthesis.</text>
</comment>
<gene>
    <name evidence="6" type="primary">hpsN</name>
    <name evidence="6" type="ORF">NC998_10690</name>
</gene>
<comment type="caution">
    <text evidence="6">The sequence shown here is derived from an EMBL/GenBank/DDBJ whole genome shotgun (WGS) entry which is preliminary data.</text>
</comment>
<evidence type="ECO:0000313" key="7">
    <source>
        <dbReference type="Proteomes" id="UP001464891"/>
    </source>
</evidence>
<evidence type="ECO:0000256" key="1">
    <source>
        <dbReference type="ARBA" id="ARBA00004776"/>
    </source>
</evidence>
<reference evidence="6 7" key="1">
    <citation type="submission" date="2022-04" db="EMBL/GenBank/DDBJ databases">
        <title>Positive selection, recombination, and allopatry shape intraspecific diversity of widespread and dominant cyanobacteria.</title>
        <authorList>
            <person name="Wei J."/>
            <person name="Shu W."/>
            <person name="Hu C."/>
        </authorList>
    </citation>
    <scope>NUCLEOTIDE SEQUENCE [LARGE SCALE GENOMIC DNA]</scope>
    <source>
        <strain evidence="6 7">GB2-A4</strain>
    </source>
</reference>
<dbReference type="RefSeq" id="WP_242016910.1">
    <property type="nucleotide sequence ID" value="NZ_JAMPKM010000005.1"/>
</dbReference>
<comment type="similarity">
    <text evidence="2">Belongs to the glycosyltransferase 2 family.</text>
</comment>
<organism evidence="6 7">
    <name type="scientific">Trichocoleus desertorum GB2-A4</name>
    <dbReference type="NCBI Taxonomy" id="2933944"/>
    <lineage>
        <taxon>Bacteria</taxon>
        <taxon>Bacillati</taxon>
        <taxon>Cyanobacteriota</taxon>
        <taxon>Cyanophyceae</taxon>
        <taxon>Leptolyngbyales</taxon>
        <taxon>Trichocoleusaceae</taxon>
        <taxon>Trichocoleus</taxon>
    </lineage>
</organism>
<evidence type="ECO:0000256" key="3">
    <source>
        <dbReference type="ARBA" id="ARBA00022676"/>
    </source>
</evidence>
<dbReference type="InterPro" id="IPR001173">
    <property type="entry name" value="Glyco_trans_2-like"/>
</dbReference>
<evidence type="ECO:0000256" key="2">
    <source>
        <dbReference type="ARBA" id="ARBA00006739"/>
    </source>
</evidence>
<accession>A0ABV0J703</accession>
<evidence type="ECO:0000313" key="6">
    <source>
        <dbReference type="EMBL" id="MEP0817563.1"/>
    </source>
</evidence>
<dbReference type="Pfam" id="PF00535">
    <property type="entry name" value="Glycos_transf_2"/>
    <property type="match status" value="1"/>
</dbReference>
<proteinExistence type="inferred from homology"/>
<name>A0ABV0J703_9CYAN</name>
<keyword evidence="7" id="KW-1185">Reference proteome</keyword>
<dbReference type="Proteomes" id="UP001464891">
    <property type="component" value="Unassembled WGS sequence"/>
</dbReference>
<dbReference type="PANTHER" id="PTHR43179:SF12">
    <property type="entry name" value="GALACTOFURANOSYLTRANSFERASE GLFT2"/>
    <property type="match status" value="1"/>
</dbReference>
<dbReference type="SUPFAM" id="SSF53448">
    <property type="entry name" value="Nucleotide-diphospho-sugar transferases"/>
    <property type="match status" value="1"/>
</dbReference>
<keyword evidence="3" id="KW-0328">Glycosyltransferase</keyword>
<feature type="domain" description="Glycosyltransferase 2-like" evidence="5">
    <location>
        <begin position="13"/>
        <end position="189"/>
    </location>
</feature>
<evidence type="ECO:0000259" key="5">
    <source>
        <dbReference type="Pfam" id="PF00535"/>
    </source>
</evidence>
<dbReference type="InterPro" id="IPR029044">
    <property type="entry name" value="Nucleotide-diphossugar_trans"/>
</dbReference>